<dbReference type="EMBL" id="CP009287">
    <property type="protein sequence ID" value="AIQ69143.1"/>
    <property type="molecule type" value="Genomic_DNA"/>
</dbReference>
<keyword evidence="2" id="KW-0732">Signal</keyword>
<dbReference type="HOGENOM" id="CLU_808540_0_0_9"/>
<dbReference type="Proteomes" id="UP000029500">
    <property type="component" value="Chromosome"/>
</dbReference>
<reference evidence="3 4" key="1">
    <citation type="submission" date="2014-08" db="EMBL/GenBank/DDBJ databases">
        <title>Comparative genomics of the Paenibacillus odorifer group.</title>
        <authorList>
            <person name="den Bakker H.C."/>
            <person name="Tsai Y.-C."/>
            <person name="Martin N."/>
            <person name="Korlach J."/>
            <person name="Wiedmann M."/>
        </authorList>
    </citation>
    <scope>NUCLEOTIDE SEQUENCE [LARGE SCALE GENOMIC DNA]</scope>
    <source>
        <strain evidence="3 4">DSM 15220</strain>
    </source>
</reference>
<dbReference type="RefSeq" id="WP_025708085.1">
    <property type="nucleotide sequence ID" value="NZ_CP009287.1"/>
</dbReference>
<proteinExistence type="predicted"/>
<evidence type="ECO:0000313" key="4">
    <source>
        <dbReference type="Proteomes" id="UP000029500"/>
    </source>
</evidence>
<dbReference type="eggNOG" id="ENOG502ZV3B">
    <property type="taxonomic scope" value="Bacteria"/>
</dbReference>
<name>A0A089MCB8_9BACL</name>
<dbReference type="KEGG" id="pgm:PGRAT_17050"/>
<feature type="region of interest" description="Disordered" evidence="1">
    <location>
        <begin position="27"/>
        <end position="67"/>
    </location>
</feature>
<feature type="signal peptide" evidence="2">
    <location>
        <begin position="1"/>
        <end position="17"/>
    </location>
</feature>
<dbReference type="PROSITE" id="PS51257">
    <property type="entry name" value="PROKAR_LIPOPROTEIN"/>
    <property type="match status" value="1"/>
</dbReference>
<gene>
    <name evidence="3" type="ORF">PGRAT_17050</name>
</gene>
<dbReference type="OrthoDB" id="2597305at2"/>
<dbReference type="AlphaFoldDB" id="A0A089MCB8"/>
<protein>
    <submittedName>
        <fullName evidence="3">Uncharacterized protein</fullName>
    </submittedName>
</protein>
<evidence type="ECO:0000256" key="1">
    <source>
        <dbReference type="SAM" id="MobiDB-lite"/>
    </source>
</evidence>
<evidence type="ECO:0000313" key="3">
    <source>
        <dbReference type="EMBL" id="AIQ69143.1"/>
    </source>
</evidence>
<keyword evidence="4" id="KW-1185">Reference proteome</keyword>
<accession>A0A089MCB8</accession>
<organism evidence="3 4">
    <name type="scientific">Paenibacillus graminis</name>
    <dbReference type="NCBI Taxonomy" id="189425"/>
    <lineage>
        <taxon>Bacteria</taxon>
        <taxon>Bacillati</taxon>
        <taxon>Bacillota</taxon>
        <taxon>Bacilli</taxon>
        <taxon>Bacillales</taxon>
        <taxon>Paenibacillaceae</taxon>
        <taxon>Paenibacillus</taxon>
    </lineage>
</organism>
<feature type="compositionally biased region" description="Low complexity" evidence="1">
    <location>
        <begin position="36"/>
        <end position="67"/>
    </location>
</feature>
<sequence length="343" mass="37608">MSHIQKIVWIGCLSAMAAFSAGCSNVTDSNVPEAKASPAQPTTVPAAAPTTTAPAASPTTESSPLPAAKSVGLFQGEVPEYDGSGRSYLTTGTELQAKYSADQSLPLAVFMPENMNRFEQNGRTAWGTSDKGNWISFHVSSEGDSAQAGEDKPEIAGSDAALQQYKEYQGGYSDGNSRVDVFKFQAKGQVYQAEIRTTAEQRKELLPLFVDVLREVQYMKKQPALVAGVFVQEPDVGNSKEGRQMLREVMNCLEAIVAHDKQKFLSTMQSPETGEYLMFFVENSTAYRFTELTYEGISAEGTQRASFNVSYKFMTDEGYQADQSYGIYLLRNKQGEWKVANID</sequence>
<feature type="chain" id="PRO_5001847185" evidence="2">
    <location>
        <begin position="18"/>
        <end position="343"/>
    </location>
</feature>
<evidence type="ECO:0000256" key="2">
    <source>
        <dbReference type="SAM" id="SignalP"/>
    </source>
</evidence>